<evidence type="ECO:0000313" key="2">
    <source>
        <dbReference type="EMBL" id="KAL2836594.1"/>
    </source>
</evidence>
<dbReference type="PIRSF" id="PIRSF007138">
    <property type="entry name" value="FIG1"/>
    <property type="match status" value="1"/>
</dbReference>
<organism evidence="2 3">
    <name type="scientific">Aspergillus pseudodeflectus</name>
    <dbReference type="NCBI Taxonomy" id="176178"/>
    <lineage>
        <taxon>Eukaryota</taxon>
        <taxon>Fungi</taxon>
        <taxon>Dikarya</taxon>
        <taxon>Ascomycota</taxon>
        <taxon>Pezizomycotina</taxon>
        <taxon>Eurotiomycetes</taxon>
        <taxon>Eurotiomycetidae</taxon>
        <taxon>Eurotiales</taxon>
        <taxon>Aspergillaceae</taxon>
        <taxon>Aspergillus</taxon>
        <taxon>Aspergillus subgen. Nidulantes</taxon>
    </lineage>
</organism>
<feature type="transmembrane region" description="Helical" evidence="1">
    <location>
        <begin position="159"/>
        <end position="181"/>
    </location>
</feature>
<comment type="caution">
    <text evidence="2">The sequence shown here is derived from an EMBL/GenBank/DDBJ whole genome shotgun (WGS) entry which is preliminary data.</text>
</comment>
<protein>
    <submittedName>
        <fullName evidence="2">Membrane fusion mating protein FIG1</fullName>
    </submittedName>
</protein>
<dbReference type="Proteomes" id="UP001610444">
    <property type="component" value="Unassembled WGS sequence"/>
</dbReference>
<keyword evidence="1" id="KW-1133">Transmembrane helix</keyword>
<gene>
    <name evidence="2" type="ORF">BJX68DRAFT_250506</name>
</gene>
<accession>A0ABR4JAJ0</accession>
<keyword evidence="1" id="KW-0472">Membrane</keyword>
<keyword evidence="3" id="KW-1185">Reference proteome</keyword>
<name>A0ABR4JAJ0_9EURO</name>
<dbReference type="GeneID" id="98157429"/>
<feature type="transmembrane region" description="Helical" evidence="1">
    <location>
        <begin position="201"/>
        <end position="223"/>
    </location>
</feature>
<feature type="transmembrane region" description="Helical" evidence="1">
    <location>
        <begin position="253"/>
        <end position="274"/>
    </location>
</feature>
<keyword evidence="1" id="KW-0812">Transmembrane</keyword>
<proteinExistence type="predicted"/>
<reference evidence="2 3" key="1">
    <citation type="submission" date="2024-07" db="EMBL/GenBank/DDBJ databases">
        <title>Section-level genome sequencing and comparative genomics of Aspergillus sections Usti and Cavernicolus.</title>
        <authorList>
            <consortium name="Lawrence Berkeley National Laboratory"/>
            <person name="Nybo J.L."/>
            <person name="Vesth T.C."/>
            <person name="Theobald S."/>
            <person name="Frisvad J.C."/>
            <person name="Larsen T.O."/>
            <person name="Kjaerboelling I."/>
            <person name="Rothschild-Mancinelli K."/>
            <person name="Lyhne E.K."/>
            <person name="Kogle M.E."/>
            <person name="Barry K."/>
            <person name="Clum A."/>
            <person name="Na H."/>
            <person name="Ledsgaard L."/>
            <person name="Lin J."/>
            <person name="Lipzen A."/>
            <person name="Kuo A."/>
            <person name="Riley R."/>
            <person name="Mondo S."/>
            <person name="LaButti K."/>
            <person name="Haridas S."/>
            <person name="Pangalinan J."/>
            <person name="Salamov A.A."/>
            <person name="Simmons B.A."/>
            <person name="Magnuson J.K."/>
            <person name="Chen J."/>
            <person name="Drula E."/>
            <person name="Henrissat B."/>
            <person name="Wiebenga A."/>
            <person name="Lubbers R.J."/>
            <person name="Gomes A.C."/>
            <person name="Macurrencykelacurrency M.R."/>
            <person name="Stajich J."/>
            <person name="Grigoriev I.V."/>
            <person name="Mortensen U.H."/>
            <person name="De vries R.P."/>
            <person name="Baker S.E."/>
            <person name="Andersen M.R."/>
        </authorList>
    </citation>
    <scope>NUCLEOTIDE SEQUENCE [LARGE SCALE GENOMIC DNA]</scope>
    <source>
        <strain evidence="2 3">CBS 756.74</strain>
    </source>
</reference>
<evidence type="ECO:0000313" key="3">
    <source>
        <dbReference type="Proteomes" id="UP001610444"/>
    </source>
</evidence>
<dbReference type="Pfam" id="PF12351">
    <property type="entry name" value="Fig1"/>
    <property type="match status" value="1"/>
</dbReference>
<dbReference type="InterPro" id="IPR016509">
    <property type="entry name" value="Fig1"/>
</dbReference>
<dbReference type="RefSeq" id="XP_070892144.1">
    <property type="nucleotide sequence ID" value="XM_071042265.1"/>
</dbReference>
<feature type="transmembrane region" description="Helical" evidence="1">
    <location>
        <begin position="12"/>
        <end position="34"/>
    </location>
</feature>
<sequence length="286" mass="30718">MATRFGTGFGRFIPMIGYHHVLMILIAVIIILLCESSHHLDHTNRSSHGLPALLLAGCSSSSPQIPDIFLISMYYERYDPVFSLAQVDPGVVTATANIVGGAQMEVRVGYFGICVQPDGGSYICNANATALAEIVTVDQDPLNLIWVASTFKDAVVFPYLIIIAVILSFFCFIILATFPGWHEEVDASGSEVEVKPFPSRPVSQVALALIFIAAVFVLVSVLWQHTASVAASTIAQDLGNGSVRSGVGTSAMVLGWFGFALMVIVSIGLLVMILNLRLLGQLTDEE</sequence>
<dbReference type="PANTHER" id="PTHR28092:SF1">
    <property type="entry name" value="FACTOR-INDUCED GENE 1 PROTEIN"/>
    <property type="match status" value="1"/>
</dbReference>
<dbReference type="EMBL" id="JBFXLR010000112">
    <property type="protein sequence ID" value="KAL2836594.1"/>
    <property type="molecule type" value="Genomic_DNA"/>
</dbReference>
<dbReference type="PANTHER" id="PTHR28092">
    <property type="entry name" value="FACTOR-INDUCED GENE 1 PROTEIN"/>
    <property type="match status" value="1"/>
</dbReference>
<evidence type="ECO:0000256" key="1">
    <source>
        <dbReference type="SAM" id="Phobius"/>
    </source>
</evidence>
<dbReference type="InterPro" id="IPR033481">
    <property type="entry name" value="Dni1/Fig1"/>
</dbReference>